<gene>
    <name evidence="1" type="ORF">DSM19430T_22240</name>
</gene>
<proteinExistence type="predicted"/>
<sequence length="184" mass="20812">MNNISKFINSSIIEANNENILQSFLHIFTALEGIAKKTYPQIAKPGKRFKKLLSDNKDTIFAIISDGHIKAHPQCSVIFTSESGSISFEDCIYKFARCPLIHEAEFSKGLNFSQEIIFGGDGHTNFTINEKLLTSLILTAITLTRRDNKDLSYDFIINEKHIHYSDIAGNKEKHLEILFSNNSK</sequence>
<accession>A0A7J0BV11</accession>
<evidence type="ECO:0000313" key="1">
    <source>
        <dbReference type="EMBL" id="GFM37540.1"/>
    </source>
</evidence>
<reference evidence="1 2" key="1">
    <citation type="submission" date="2020-05" db="EMBL/GenBank/DDBJ databases">
        <title>Draft genome sequence of Desulfovibrio psychrotolerans JS1T.</title>
        <authorList>
            <person name="Ueno A."/>
            <person name="Tamazawa S."/>
            <person name="Tamamura S."/>
            <person name="Murakami T."/>
            <person name="Kiyama T."/>
            <person name="Inomata H."/>
            <person name="Amano Y."/>
            <person name="Miyakawa K."/>
            <person name="Tamaki H."/>
            <person name="Naganuma T."/>
            <person name="Kaneko K."/>
        </authorList>
    </citation>
    <scope>NUCLEOTIDE SEQUENCE [LARGE SCALE GENOMIC DNA]</scope>
    <source>
        <strain evidence="1 2">JS1</strain>
    </source>
</reference>
<dbReference type="Proteomes" id="UP000503820">
    <property type="component" value="Unassembled WGS sequence"/>
</dbReference>
<protein>
    <submittedName>
        <fullName evidence="1">Uncharacterized protein</fullName>
    </submittedName>
</protein>
<dbReference type="EMBL" id="BLVP01000008">
    <property type="protein sequence ID" value="GFM37540.1"/>
    <property type="molecule type" value="Genomic_DNA"/>
</dbReference>
<keyword evidence="2" id="KW-1185">Reference proteome</keyword>
<name>A0A7J0BV11_9BACT</name>
<comment type="caution">
    <text evidence="1">The sequence shown here is derived from an EMBL/GenBank/DDBJ whole genome shotgun (WGS) entry which is preliminary data.</text>
</comment>
<evidence type="ECO:0000313" key="2">
    <source>
        <dbReference type="Proteomes" id="UP000503820"/>
    </source>
</evidence>
<dbReference type="AlphaFoldDB" id="A0A7J0BV11"/>
<dbReference type="RefSeq" id="WP_174410129.1">
    <property type="nucleotide sequence ID" value="NZ_BLVP01000008.1"/>
</dbReference>
<organism evidence="1 2">
    <name type="scientific">Desulfovibrio psychrotolerans</name>
    <dbReference type="NCBI Taxonomy" id="415242"/>
    <lineage>
        <taxon>Bacteria</taxon>
        <taxon>Pseudomonadati</taxon>
        <taxon>Thermodesulfobacteriota</taxon>
        <taxon>Desulfovibrionia</taxon>
        <taxon>Desulfovibrionales</taxon>
        <taxon>Desulfovibrionaceae</taxon>
        <taxon>Desulfovibrio</taxon>
    </lineage>
</organism>